<dbReference type="RefSeq" id="WP_008483428.1">
    <property type="nucleotide sequence ID" value="NZ_AMRI01000006.1"/>
</dbReference>
<gene>
    <name evidence="2" type="ORF">B3C1_05357</name>
</gene>
<feature type="signal peptide" evidence="1">
    <location>
        <begin position="1"/>
        <end position="17"/>
    </location>
</feature>
<dbReference type="STRING" id="745411.B3C1_05357"/>
<keyword evidence="1" id="KW-0732">Signal</keyword>
<sequence>MKLRYLTLLALAFGSQASINDKLAQCAQLSDNGLRLACFDALAKQAKADPAMAATPASNESLRRPAVVAKTEDKAASFGMEQKVQRETQLEQLTAIVTKVDKNPYGKLVIVLDNGQIWKQSDSNYLSLKNGDKVVLDKGALGSIYLSTEGSNRNIRVSRSK</sequence>
<proteinExistence type="predicted"/>
<accession>K2KET1</accession>
<evidence type="ECO:0000313" key="2">
    <source>
        <dbReference type="EMBL" id="EKE75860.1"/>
    </source>
</evidence>
<comment type="caution">
    <text evidence="2">The sequence shown here is derived from an EMBL/GenBank/DDBJ whole genome shotgun (WGS) entry which is preliminary data.</text>
</comment>
<organism evidence="2 3">
    <name type="scientific">Gallaecimonas xiamenensis 3-C-1</name>
    <dbReference type="NCBI Taxonomy" id="745411"/>
    <lineage>
        <taxon>Bacteria</taxon>
        <taxon>Pseudomonadati</taxon>
        <taxon>Pseudomonadota</taxon>
        <taxon>Gammaproteobacteria</taxon>
        <taxon>Enterobacterales</taxon>
        <taxon>Gallaecimonadaceae</taxon>
        <taxon>Gallaecimonas</taxon>
    </lineage>
</organism>
<evidence type="ECO:0000256" key="1">
    <source>
        <dbReference type="SAM" id="SignalP"/>
    </source>
</evidence>
<dbReference type="Proteomes" id="UP000006755">
    <property type="component" value="Unassembled WGS sequence"/>
</dbReference>
<dbReference type="eggNOG" id="ENOG50315F1">
    <property type="taxonomic scope" value="Bacteria"/>
</dbReference>
<evidence type="ECO:0008006" key="4">
    <source>
        <dbReference type="Google" id="ProtNLM"/>
    </source>
</evidence>
<name>K2KET1_9GAMM</name>
<dbReference type="EMBL" id="AMRI01000006">
    <property type="protein sequence ID" value="EKE75860.1"/>
    <property type="molecule type" value="Genomic_DNA"/>
</dbReference>
<feature type="chain" id="PRO_5003862302" description="Type IV pilus biogenesis protein PilP" evidence="1">
    <location>
        <begin position="18"/>
        <end position="161"/>
    </location>
</feature>
<dbReference type="AlphaFoldDB" id="K2KET1"/>
<protein>
    <recommendedName>
        <fullName evidence="4">Type IV pilus biogenesis protein PilP</fullName>
    </recommendedName>
</protein>
<dbReference type="InterPro" id="IPR016987">
    <property type="entry name" value="UCP023238"/>
</dbReference>
<keyword evidence="3" id="KW-1185">Reference proteome</keyword>
<reference evidence="2 3" key="1">
    <citation type="journal article" date="2012" name="J. Bacteriol.">
        <title>Genome Sequence of Gallaecimonas xiamenensis Type Strain 3-C-1.</title>
        <authorList>
            <person name="Lai Q."/>
            <person name="Wang L."/>
            <person name="Wang W."/>
            <person name="Shao Z."/>
        </authorList>
    </citation>
    <scope>NUCLEOTIDE SEQUENCE [LARGE SCALE GENOMIC DNA]</scope>
    <source>
        <strain evidence="2 3">3-C-1</strain>
    </source>
</reference>
<dbReference type="OrthoDB" id="4750212at2"/>
<dbReference type="PIRSF" id="PIRSF032038">
    <property type="entry name" value="UCP023238"/>
    <property type="match status" value="1"/>
</dbReference>
<evidence type="ECO:0000313" key="3">
    <source>
        <dbReference type="Proteomes" id="UP000006755"/>
    </source>
</evidence>